<dbReference type="Proteomes" id="UP000180254">
    <property type="component" value="Unassembled WGS sequence"/>
</dbReference>
<dbReference type="InterPro" id="IPR026461">
    <property type="entry name" value="Trfase_2_rSAM/seldom_assoc"/>
</dbReference>
<sequence length="224" mass="25281">MISIIVPVLNEESTISKLLEQLNRLRGDKEIIVVDGGSSDRTVEIAGNMAVVVESERGRANQMNAGASMAKGDILWFVHSDSIVDENSISAIEVAISEGYIGGGFSIYFYDYTDAVIRFITWTSNWRAKHSGMYYGDQSLFLRRDLFESIGGYPKLALMEDFEISLRLRKAGKMKLLPERIGSSARRFKSGGSLRTLLFMHKIKILYVLGKDTEELNKMYRECR</sequence>
<keyword evidence="6" id="KW-0472">Membrane</keyword>
<dbReference type="PANTHER" id="PTHR43646">
    <property type="entry name" value="GLYCOSYLTRANSFERASE"/>
    <property type="match status" value="1"/>
</dbReference>
<evidence type="ECO:0000313" key="12">
    <source>
        <dbReference type="EMBL" id="OHW62352.1"/>
    </source>
</evidence>
<dbReference type="AlphaFoldDB" id="A0A1S1V726"/>
<comment type="caution">
    <text evidence="12">The sequence shown here is derived from an EMBL/GenBank/DDBJ whole genome shotgun (WGS) entry which is preliminary data.</text>
</comment>
<dbReference type="RefSeq" id="WP_071063073.1">
    <property type="nucleotide sequence ID" value="NZ_MKIE01000004.1"/>
</dbReference>
<evidence type="ECO:0000256" key="10">
    <source>
        <dbReference type="ARBA" id="ARBA00040345"/>
    </source>
</evidence>
<evidence type="ECO:0000256" key="9">
    <source>
        <dbReference type="ARBA" id="ARBA00038120"/>
    </source>
</evidence>
<evidence type="ECO:0000256" key="3">
    <source>
        <dbReference type="ARBA" id="ARBA00022676"/>
    </source>
</evidence>
<evidence type="ECO:0000256" key="5">
    <source>
        <dbReference type="ARBA" id="ARBA00022746"/>
    </source>
</evidence>
<comment type="pathway">
    <text evidence="8">Carotenoid biosynthesis; staphyloxanthin biosynthesis; staphyloxanthin from farnesyl diphosphate: step 4/5.</text>
</comment>
<keyword evidence="13" id="KW-1185">Reference proteome</keyword>
<dbReference type="GO" id="GO:0016757">
    <property type="term" value="F:glycosyltransferase activity"/>
    <property type="evidence" value="ECO:0007669"/>
    <property type="project" value="UniProtKB-KW"/>
</dbReference>
<evidence type="ECO:0000256" key="8">
    <source>
        <dbReference type="ARBA" id="ARBA00037904"/>
    </source>
</evidence>
<comment type="function">
    <text evidence="7">Catalyzes the glycosylation of 4,4'-diaponeurosporenoate, i.e. the esterification of glucose at the C1'' position with the carboxyl group of 4,4'-diaponeurosporenic acid, to form glycosyl-4,4'-diaponeurosporenoate. This is a step in the biosynthesis of staphyloxanthin, an orange pigment present in most staphylococci strains.</text>
</comment>
<evidence type="ECO:0000313" key="13">
    <source>
        <dbReference type="Proteomes" id="UP000180254"/>
    </source>
</evidence>
<reference evidence="12 13" key="1">
    <citation type="submission" date="2016-09" db="EMBL/GenBank/DDBJ databases">
        <title>Genome sequence of Eubacterium angustum.</title>
        <authorList>
            <person name="Poehlein A."/>
            <person name="Daniel R."/>
        </authorList>
    </citation>
    <scope>NUCLEOTIDE SEQUENCE [LARGE SCALE GENOMIC DNA]</scope>
    <source>
        <strain evidence="12 13">DSM 1989</strain>
    </source>
</reference>
<dbReference type="GO" id="GO:0005886">
    <property type="term" value="C:plasma membrane"/>
    <property type="evidence" value="ECO:0007669"/>
    <property type="project" value="UniProtKB-SubCell"/>
</dbReference>
<evidence type="ECO:0000259" key="11">
    <source>
        <dbReference type="Pfam" id="PF00535"/>
    </source>
</evidence>
<comment type="subcellular location">
    <subcellularLocation>
        <location evidence="1">Cell membrane</location>
    </subcellularLocation>
</comment>
<dbReference type="InterPro" id="IPR001173">
    <property type="entry name" value="Glyco_trans_2-like"/>
</dbReference>
<evidence type="ECO:0000256" key="6">
    <source>
        <dbReference type="ARBA" id="ARBA00023136"/>
    </source>
</evidence>
<dbReference type="GO" id="GO:0016117">
    <property type="term" value="P:carotenoid biosynthetic process"/>
    <property type="evidence" value="ECO:0007669"/>
    <property type="project" value="UniProtKB-KW"/>
</dbReference>
<evidence type="ECO:0000256" key="7">
    <source>
        <dbReference type="ARBA" id="ARBA00037281"/>
    </source>
</evidence>
<name>A0A1S1V726_9FIRM</name>
<evidence type="ECO:0000256" key="1">
    <source>
        <dbReference type="ARBA" id="ARBA00004236"/>
    </source>
</evidence>
<dbReference type="Gene3D" id="3.90.550.10">
    <property type="entry name" value="Spore Coat Polysaccharide Biosynthesis Protein SpsA, Chain A"/>
    <property type="match status" value="1"/>
</dbReference>
<dbReference type="Pfam" id="PF00535">
    <property type="entry name" value="Glycos_transf_2"/>
    <property type="match status" value="1"/>
</dbReference>
<comment type="similarity">
    <text evidence="9">Belongs to the glycosyltransferase 2 family. CrtQ subfamily.</text>
</comment>
<organism evidence="12 13">
    <name type="scientific">Andreesenia angusta</name>
    <dbReference type="NCBI Taxonomy" id="39480"/>
    <lineage>
        <taxon>Bacteria</taxon>
        <taxon>Bacillati</taxon>
        <taxon>Bacillota</taxon>
        <taxon>Tissierellia</taxon>
        <taxon>Tissierellales</taxon>
        <taxon>Gottschalkiaceae</taxon>
        <taxon>Andreesenia</taxon>
    </lineage>
</organism>
<keyword evidence="4 12" id="KW-0808">Transferase</keyword>
<accession>A0A1S1V726</accession>
<evidence type="ECO:0000256" key="2">
    <source>
        <dbReference type="ARBA" id="ARBA00022475"/>
    </source>
</evidence>
<dbReference type="STRING" id="39480.EUAN_14230"/>
<keyword evidence="5" id="KW-0125">Carotenoid biosynthesis</keyword>
<feature type="domain" description="Glycosyltransferase 2-like" evidence="11">
    <location>
        <begin position="3"/>
        <end position="114"/>
    </location>
</feature>
<keyword evidence="2" id="KW-1003">Cell membrane</keyword>
<dbReference type="CDD" id="cd02522">
    <property type="entry name" value="GT_2_like_a"/>
    <property type="match status" value="1"/>
</dbReference>
<dbReference type="NCBIfam" id="TIGR04283">
    <property type="entry name" value="glyco_like_mftF"/>
    <property type="match status" value="1"/>
</dbReference>
<dbReference type="SUPFAM" id="SSF53448">
    <property type="entry name" value="Nucleotide-diphospho-sugar transferases"/>
    <property type="match status" value="1"/>
</dbReference>
<keyword evidence="3 12" id="KW-0328">Glycosyltransferase</keyword>
<dbReference type="InterPro" id="IPR029044">
    <property type="entry name" value="Nucleotide-diphossugar_trans"/>
</dbReference>
<protein>
    <recommendedName>
        <fullName evidence="10">4,4'-diaponeurosporenoate glycosyltransferase</fullName>
    </recommendedName>
</protein>
<evidence type="ECO:0000256" key="4">
    <source>
        <dbReference type="ARBA" id="ARBA00022679"/>
    </source>
</evidence>
<gene>
    <name evidence="12" type="ORF">EUAN_14230</name>
</gene>
<proteinExistence type="inferred from homology"/>
<dbReference type="OrthoDB" id="9810303at2"/>
<dbReference type="PANTHER" id="PTHR43646:SF2">
    <property type="entry name" value="GLYCOSYLTRANSFERASE 2-LIKE DOMAIN-CONTAINING PROTEIN"/>
    <property type="match status" value="1"/>
</dbReference>
<dbReference type="EMBL" id="MKIE01000004">
    <property type="protein sequence ID" value="OHW62352.1"/>
    <property type="molecule type" value="Genomic_DNA"/>
</dbReference>